<feature type="domain" description="GIY-YIG" evidence="2">
    <location>
        <begin position="7"/>
        <end position="82"/>
    </location>
</feature>
<evidence type="ECO:0000313" key="3">
    <source>
        <dbReference type="EMBL" id="RWR01486.1"/>
    </source>
</evidence>
<dbReference type="RefSeq" id="WP_128178571.1">
    <property type="nucleotide sequence ID" value="NZ_CP071409.1"/>
</dbReference>
<sequence length="106" mass="11904">MNTESAPVWQLYILRTAAGMFYTGITNNVQRRFQQHQTGKGAKALRGKGPLALLFCCEVGDRASASKLEYLVKQLKKRDKIRLVESQPASLTEWLLRNGQNAGHTQ</sequence>
<dbReference type="Gene3D" id="3.40.1440.10">
    <property type="entry name" value="GIY-YIG endonuclease"/>
    <property type="match status" value="1"/>
</dbReference>
<dbReference type="PROSITE" id="PS50164">
    <property type="entry name" value="GIY_YIG"/>
    <property type="match status" value="1"/>
</dbReference>
<dbReference type="Proteomes" id="UP000288794">
    <property type="component" value="Unassembled WGS sequence"/>
</dbReference>
<dbReference type="EMBL" id="JMEE01000036">
    <property type="protein sequence ID" value="RWR01486.1"/>
    <property type="molecule type" value="Genomic_DNA"/>
</dbReference>
<dbReference type="SUPFAM" id="SSF82771">
    <property type="entry name" value="GIY-YIG endonuclease"/>
    <property type="match status" value="1"/>
</dbReference>
<evidence type="ECO:0000313" key="4">
    <source>
        <dbReference type="Proteomes" id="UP000288794"/>
    </source>
</evidence>
<dbReference type="PANTHER" id="PTHR34477:SF1">
    <property type="entry name" value="UPF0213 PROTEIN YHBQ"/>
    <property type="match status" value="1"/>
</dbReference>
<dbReference type="AlphaFoldDB" id="A0A443IC74"/>
<comment type="caution">
    <text evidence="3">The sequence shown here is derived from an EMBL/GenBank/DDBJ whole genome shotgun (WGS) entry which is preliminary data.</text>
</comment>
<dbReference type="CDD" id="cd10456">
    <property type="entry name" value="GIY-YIG_UPF0213"/>
    <property type="match status" value="1"/>
</dbReference>
<reference evidence="3 4" key="1">
    <citation type="submission" date="2014-04" db="EMBL/GenBank/DDBJ databases">
        <title>Draft genome sequence of Pantoea beijingensis strain LMG 27579, an emerging pathogen to Pleurotus eryngii with potential industrial application.</title>
        <authorList>
            <person name="Xu F."/>
            <person name="Liu Y."/>
            <person name="Wang S."/>
            <person name="Yin Y."/>
            <person name="Ma Y."/>
            <person name="Zhao S."/>
            <person name="Rong C."/>
        </authorList>
    </citation>
    <scope>NUCLEOTIDE SEQUENCE [LARGE SCALE GENOMIC DNA]</scope>
    <source>
        <strain evidence="3 4">LMG 27579</strain>
    </source>
</reference>
<evidence type="ECO:0000259" key="2">
    <source>
        <dbReference type="PROSITE" id="PS50164"/>
    </source>
</evidence>
<evidence type="ECO:0000256" key="1">
    <source>
        <dbReference type="ARBA" id="ARBA00007435"/>
    </source>
</evidence>
<proteinExistence type="inferred from homology"/>
<dbReference type="InterPro" id="IPR035901">
    <property type="entry name" value="GIY-YIG_endonuc_sf"/>
</dbReference>
<gene>
    <name evidence="3" type="ORF">ED28_13420</name>
</gene>
<name>A0A443IC74_9GAMM</name>
<organism evidence="3 4">
    <name type="scientific">[Pantoea] beijingensis</name>
    <dbReference type="NCBI Taxonomy" id="1324864"/>
    <lineage>
        <taxon>Bacteria</taxon>
        <taxon>Pseudomonadati</taxon>
        <taxon>Pseudomonadota</taxon>
        <taxon>Gammaproteobacteria</taxon>
        <taxon>Enterobacterales</taxon>
        <taxon>Erwiniaceae</taxon>
        <taxon>Erwinia</taxon>
    </lineage>
</organism>
<keyword evidence="4" id="KW-1185">Reference proteome</keyword>
<dbReference type="InterPro" id="IPR000305">
    <property type="entry name" value="GIY-YIG_endonuc"/>
</dbReference>
<dbReference type="Pfam" id="PF01541">
    <property type="entry name" value="GIY-YIG"/>
    <property type="match status" value="1"/>
</dbReference>
<dbReference type="PANTHER" id="PTHR34477">
    <property type="entry name" value="UPF0213 PROTEIN YHBQ"/>
    <property type="match status" value="1"/>
</dbReference>
<comment type="similarity">
    <text evidence="1">Belongs to the UPF0213 family.</text>
</comment>
<protein>
    <submittedName>
        <fullName evidence="3">Excinuclease ABC subunit A</fullName>
    </submittedName>
</protein>
<accession>A0A443IC74</accession>
<dbReference type="InterPro" id="IPR050190">
    <property type="entry name" value="UPF0213_domain"/>
</dbReference>